<comment type="caution">
    <text evidence="2">The sequence shown here is derived from an EMBL/GenBank/DDBJ whole genome shotgun (WGS) entry which is preliminary data.</text>
</comment>
<sequence length="397" mass="41190">MLGSSSARVIGTSTGVKSEVSSVTSGRTQGSPPSLSRESLLVITHAASGHQACLLPERDSPSDYIFECGCCCDPPCQLPCSCDCPGVGDEEEDDEEEEEEEDEGCSIEGTVFGDGDCSLNGSLPRSLSMPIKEHATKEGAGDTQSPQNNNNIKRGSVRSKVSSRRPSFHTTTAATNTTATNTTTVSFIQCNQTLPRAAKRGSGGVREVDLAGLPTCHEARLEEQRASSCGLDTVAGLLDGAAGGYMGDVGLAGGVSNDMLDETYRTRSLPAWVRNKTRPLALLDDLNTIYEKPQWSKRRRNRMRSDAATVIALSKSRARLMSTGASSSGGGGGGGGSGSEQGGTNAGTPEGVRTPAGQAEATTGGAAVAVVAAPQQPDTAVLVENEAVIVYDERTAL</sequence>
<reference evidence="2" key="1">
    <citation type="submission" date="2023-10" db="EMBL/GenBank/DDBJ databases">
        <title>Genome assemblies of two species of porcelain crab, Petrolisthes cinctipes and Petrolisthes manimaculis (Anomura: Porcellanidae).</title>
        <authorList>
            <person name="Angst P."/>
        </authorList>
    </citation>
    <scope>NUCLEOTIDE SEQUENCE</scope>
    <source>
        <strain evidence="2">PB745_01</strain>
        <tissue evidence="2">Gill</tissue>
    </source>
</reference>
<evidence type="ECO:0000313" key="2">
    <source>
        <dbReference type="EMBL" id="KAK3853883.1"/>
    </source>
</evidence>
<dbReference type="AlphaFoldDB" id="A0AAE1BNN0"/>
<evidence type="ECO:0000313" key="3">
    <source>
        <dbReference type="Proteomes" id="UP001286313"/>
    </source>
</evidence>
<feature type="region of interest" description="Disordered" evidence="1">
    <location>
        <begin position="1"/>
        <end position="35"/>
    </location>
</feature>
<accession>A0AAE1BNN0</accession>
<dbReference type="EMBL" id="JAWQEG010006786">
    <property type="protein sequence ID" value="KAK3853883.1"/>
    <property type="molecule type" value="Genomic_DNA"/>
</dbReference>
<dbReference type="Proteomes" id="UP001286313">
    <property type="component" value="Unassembled WGS sequence"/>
</dbReference>
<feature type="compositionally biased region" description="Polar residues" evidence="1">
    <location>
        <begin position="142"/>
        <end position="152"/>
    </location>
</feature>
<feature type="region of interest" description="Disordered" evidence="1">
    <location>
        <begin position="134"/>
        <end position="177"/>
    </location>
</feature>
<feature type="compositionally biased region" description="Acidic residues" evidence="1">
    <location>
        <begin position="88"/>
        <end position="105"/>
    </location>
</feature>
<feature type="compositionally biased region" description="Basic residues" evidence="1">
    <location>
        <begin position="155"/>
        <end position="167"/>
    </location>
</feature>
<proteinExistence type="predicted"/>
<feature type="compositionally biased region" description="Gly residues" evidence="1">
    <location>
        <begin position="327"/>
        <end position="345"/>
    </location>
</feature>
<keyword evidence="3" id="KW-1185">Reference proteome</keyword>
<gene>
    <name evidence="2" type="ORF">Pcinc_039596</name>
</gene>
<feature type="compositionally biased region" description="Low complexity" evidence="1">
    <location>
        <begin position="354"/>
        <end position="364"/>
    </location>
</feature>
<protein>
    <submittedName>
        <fullName evidence="2">Uncharacterized protein</fullName>
    </submittedName>
</protein>
<feature type="region of interest" description="Disordered" evidence="1">
    <location>
        <begin position="87"/>
        <end position="107"/>
    </location>
</feature>
<evidence type="ECO:0000256" key="1">
    <source>
        <dbReference type="SAM" id="MobiDB-lite"/>
    </source>
</evidence>
<name>A0AAE1BNN0_PETCI</name>
<feature type="region of interest" description="Disordered" evidence="1">
    <location>
        <begin position="321"/>
        <end position="364"/>
    </location>
</feature>
<organism evidence="2 3">
    <name type="scientific">Petrolisthes cinctipes</name>
    <name type="common">Flat porcelain crab</name>
    <dbReference type="NCBI Taxonomy" id="88211"/>
    <lineage>
        <taxon>Eukaryota</taxon>
        <taxon>Metazoa</taxon>
        <taxon>Ecdysozoa</taxon>
        <taxon>Arthropoda</taxon>
        <taxon>Crustacea</taxon>
        <taxon>Multicrustacea</taxon>
        <taxon>Malacostraca</taxon>
        <taxon>Eumalacostraca</taxon>
        <taxon>Eucarida</taxon>
        <taxon>Decapoda</taxon>
        <taxon>Pleocyemata</taxon>
        <taxon>Anomura</taxon>
        <taxon>Galatheoidea</taxon>
        <taxon>Porcellanidae</taxon>
        <taxon>Petrolisthes</taxon>
    </lineage>
</organism>